<accession>A0A9W3CBU3</accession>
<proteinExistence type="inferred from homology"/>
<reference evidence="6" key="2">
    <citation type="submission" date="2025-08" db="UniProtKB">
        <authorList>
            <consortium name="RefSeq"/>
        </authorList>
    </citation>
    <scope>IDENTIFICATION</scope>
    <source>
        <tissue evidence="6">Leaf</tissue>
    </source>
</reference>
<evidence type="ECO:0000313" key="6">
    <source>
        <dbReference type="RefSeq" id="XP_056849071.1"/>
    </source>
</evidence>
<dbReference type="GO" id="GO:0000145">
    <property type="term" value="C:exocyst"/>
    <property type="evidence" value="ECO:0007669"/>
    <property type="project" value="InterPro"/>
</dbReference>
<sequence>MDLDQWISKVKDGQHLSEDELQLLCEYVNGKVSKPVLKERFKVFNTMFDEIHKTQSTWIVSDEQMQSELRVSIAAFVIPAYRSFFGRYKQHIDSGRHSDKYVKYQPEDIETYIDDLFDGNPPSMALKRT</sequence>
<dbReference type="OrthoDB" id="1922221at2759"/>
<evidence type="ECO:0000313" key="5">
    <source>
        <dbReference type="Proteomes" id="UP000504610"/>
    </source>
</evidence>
<dbReference type="InterPro" id="IPR016159">
    <property type="entry name" value="Cullin_repeat-like_dom_sf"/>
</dbReference>
<keyword evidence="5" id="KW-1185">Reference proteome</keyword>
<dbReference type="Pfam" id="PF03081">
    <property type="entry name" value="Exo70_C"/>
    <property type="match status" value="1"/>
</dbReference>
<dbReference type="Gene3D" id="1.20.1280.170">
    <property type="entry name" value="Exocyst complex component Exo70"/>
    <property type="match status" value="1"/>
</dbReference>
<comment type="function">
    <text evidence="3">Component of the exocyst complex.</text>
</comment>
<keyword evidence="3" id="KW-0653">Protein transport</keyword>
<dbReference type="InterPro" id="IPR046364">
    <property type="entry name" value="Exo70_C"/>
</dbReference>
<evidence type="ECO:0000256" key="3">
    <source>
        <dbReference type="RuleBase" id="RU365026"/>
    </source>
</evidence>
<dbReference type="AlphaFoldDB" id="A0A9W3CBU3"/>
<reference evidence="5" key="1">
    <citation type="journal article" date="2019" name="Database">
        <title>The radish genome database (RadishGD): an integrated information resource for radish genomics.</title>
        <authorList>
            <person name="Yu H.J."/>
            <person name="Baek S."/>
            <person name="Lee Y.J."/>
            <person name="Cho A."/>
            <person name="Mun J.H."/>
        </authorList>
    </citation>
    <scope>NUCLEOTIDE SEQUENCE [LARGE SCALE GENOMIC DNA]</scope>
    <source>
        <strain evidence="5">cv. WK10039</strain>
    </source>
</reference>
<comment type="similarity">
    <text evidence="1 3">Belongs to the EXO70 family.</text>
</comment>
<dbReference type="KEGG" id="rsz:130499151"/>
<feature type="domain" description="Exocyst complex subunit Exo70 C-terminal" evidence="4">
    <location>
        <begin position="15"/>
        <end position="115"/>
    </location>
</feature>
<dbReference type="RefSeq" id="XP_056849071.1">
    <property type="nucleotide sequence ID" value="XM_056993091.1"/>
</dbReference>
<keyword evidence="2 3" id="KW-0813">Transport</keyword>
<dbReference type="GO" id="GO:0006887">
    <property type="term" value="P:exocytosis"/>
    <property type="evidence" value="ECO:0007669"/>
    <property type="project" value="UniProtKB-KW"/>
</dbReference>
<dbReference type="Proteomes" id="UP000504610">
    <property type="component" value="Chromosome 8"/>
</dbReference>
<gene>
    <name evidence="6" type="primary">LOC130499151</name>
</gene>
<protein>
    <recommendedName>
        <fullName evidence="3">Exocyst subunit Exo70 family protein</fullName>
    </recommendedName>
</protein>
<dbReference type="GeneID" id="130499151"/>
<evidence type="ECO:0000256" key="1">
    <source>
        <dbReference type="ARBA" id="ARBA00006756"/>
    </source>
</evidence>
<dbReference type="InterPro" id="IPR004140">
    <property type="entry name" value="Exo70"/>
</dbReference>
<dbReference type="SUPFAM" id="SSF74788">
    <property type="entry name" value="Cullin repeat-like"/>
    <property type="match status" value="1"/>
</dbReference>
<organism evidence="5 6">
    <name type="scientific">Raphanus sativus</name>
    <name type="common">Radish</name>
    <name type="synonym">Raphanus raphanistrum var. sativus</name>
    <dbReference type="NCBI Taxonomy" id="3726"/>
    <lineage>
        <taxon>Eukaryota</taxon>
        <taxon>Viridiplantae</taxon>
        <taxon>Streptophyta</taxon>
        <taxon>Embryophyta</taxon>
        <taxon>Tracheophyta</taxon>
        <taxon>Spermatophyta</taxon>
        <taxon>Magnoliopsida</taxon>
        <taxon>eudicotyledons</taxon>
        <taxon>Gunneridae</taxon>
        <taxon>Pentapetalae</taxon>
        <taxon>rosids</taxon>
        <taxon>malvids</taxon>
        <taxon>Brassicales</taxon>
        <taxon>Brassicaceae</taxon>
        <taxon>Brassiceae</taxon>
        <taxon>Raphanus</taxon>
    </lineage>
</organism>
<dbReference type="PANTHER" id="PTHR12542:SF127">
    <property type="entry name" value="EXOCYST COMPLEX COMPONENT EXO70C1"/>
    <property type="match status" value="1"/>
</dbReference>
<evidence type="ECO:0000259" key="4">
    <source>
        <dbReference type="Pfam" id="PF03081"/>
    </source>
</evidence>
<dbReference type="GO" id="GO:0005546">
    <property type="term" value="F:phosphatidylinositol-4,5-bisphosphate binding"/>
    <property type="evidence" value="ECO:0007669"/>
    <property type="project" value="InterPro"/>
</dbReference>
<name>A0A9W3CBU3_RAPSA</name>
<evidence type="ECO:0000256" key="2">
    <source>
        <dbReference type="ARBA" id="ARBA00022448"/>
    </source>
</evidence>
<dbReference type="PANTHER" id="PTHR12542">
    <property type="entry name" value="EXOCYST COMPLEX PROTEIN EXO70"/>
    <property type="match status" value="1"/>
</dbReference>
<keyword evidence="3" id="KW-0268">Exocytosis</keyword>
<dbReference type="GO" id="GO:0015031">
    <property type="term" value="P:protein transport"/>
    <property type="evidence" value="ECO:0007669"/>
    <property type="project" value="UniProtKB-KW"/>
</dbReference>